<dbReference type="PATRIC" id="fig|1208919.3.peg.295"/>
<keyword evidence="9 14" id="KW-0520">NAD</keyword>
<evidence type="ECO:0000256" key="1">
    <source>
        <dbReference type="ARBA" id="ARBA00001938"/>
    </source>
</evidence>
<dbReference type="PRINTS" id="PR00368">
    <property type="entry name" value="FADPNR"/>
</dbReference>
<dbReference type="InterPro" id="IPR001100">
    <property type="entry name" value="Pyr_nuc-diS_OxRdtase"/>
</dbReference>
<evidence type="ECO:0000313" key="18">
    <source>
        <dbReference type="EMBL" id="AGF46857.1"/>
    </source>
</evidence>
<dbReference type="GO" id="GO:0006103">
    <property type="term" value="P:2-oxoglutarate metabolic process"/>
    <property type="evidence" value="ECO:0007669"/>
    <property type="project" value="TreeGrafter"/>
</dbReference>
<dbReference type="Gene3D" id="3.30.390.30">
    <property type="match status" value="1"/>
</dbReference>
<dbReference type="AlphaFoldDB" id="M1LMA8"/>
<feature type="binding site" evidence="14">
    <location>
        <begin position="415"/>
        <end position="418"/>
    </location>
    <ligand>
        <name>FAD</name>
        <dbReference type="ChEBI" id="CHEBI:57692"/>
    </ligand>
</feature>
<keyword evidence="7 14" id="KW-0274">FAD</keyword>
<dbReference type="PROSITE" id="PS00189">
    <property type="entry name" value="LIPOYL"/>
    <property type="match status" value="1"/>
</dbReference>
<evidence type="ECO:0000256" key="6">
    <source>
        <dbReference type="ARBA" id="ARBA00022823"/>
    </source>
</evidence>
<feature type="domain" description="Lipoyl-binding" evidence="17">
    <location>
        <begin position="4"/>
        <end position="78"/>
    </location>
</feature>
<dbReference type="InterPro" id="IPR011053">
    <property type="entry name" value="Single_hybrid_motif"/>
</dbReference>
<dbReference type="GO" id="GO:0004148">
    <property type="term" value="F:dihydrolipoyl dehydrogenase (NADH) activity"/>
    <property type="evidence" value="ECO:0007669"/>
    <property type="project" value="UniProtKB-EC"/>
</dbReference>
<dbReference type="EC" id="1.8.1.4" evidence="3 16"/>
<comment type="cofactor">
    <cofactor evidence="14 16">
        <name>FAD</name>
        <dbReference type="ChEBI" id="CHEBI:57692"/>
    </cofactor>
    <text evidence="14 16">Binds 1 FAD per subunit.</text>
</comment>
<evidence type="ECO:0000256" key="4">
    <source>
        <dbReference type="ARBA" id="ARBA00016961"/>
    </source>
</evidence>
<dbReference type="InterPro" id="IPR003016">
    <property type="entry name" value="2-oxoA_DH_lipoyl-BS"/>
</dbReference>
<dbReference type="PRINTS" id="PR00411">
    <property type="entry name" value="PNDRDTASEI"/>
</dbReference>
<evidence type="ECO:0000256" key="16">
    <source>
        <dbReference type="RuleBase" id="RU003692"/>
    </source>
</evidence>
<dbReference type="InterPro" id="IPR016156">
    <property type="entry name" value="FAD/NAD-linked_Rdtase_dimer_sf"/>
</dbReference>
<comment type="cofactor">
    <cofactor evidence="1">
        <name>(R)-lipoate</name>
        <dbReference type="ChEBI" id="CHEBI:83088"/>
    </cofactor>
</comment>
<evidence type="ECO:0000256" key="2">
    <source>
        <dbReference type="ARBA" id="ARBA00007532"/>
    </source>
</evidence>
<keyword evidence="6" id="KW-0450">Lipoyl</keyword>
<dbReference type="InterPro" id="IPR004099">
    <property type="entry name" value="Pyr_nucl-diS_OxRdtase_dimer"/>
</dbReference>
<evidence type="ECO:0000259" key="17">
    <source>
        <dbReference type="PROSITE" id="PS50968"/>
    </source>
</evidence>
<dbReference type="InterPro" id="IPR036188">
    <property type="entry name" value="FAD/NAD-bd_sf"/>
</dbReference>
<evidence type="ECO:0000256" key="14">
    <source>
        <dbReference type="PIRSR" id="PIRSR000350-3"/>
    </source>
</evidence>
<dbReference type="Pfam" id="PF02852">
    <property type="entry name" value="Pyr_redox_dim"/>
    <property type="match status" value="1"/>
</dbReference>
<comment type="similarity">
    <text evidence="2 16">Belongs to the class-I pyridine nucleotide-disulfide oxidoreductase family.</text>
</comment>
<gene>
    <name evidence="18" type="ORF">CDSE_0549</name>
</gene>
<dbReference type="PROSITE" id="PS50968">
    <property type="entry name" value="BIOTINYL_LIPOYL"/>
    <property type="match status" value="1"/>
</dbReference>
<dbReference type="STRING" id="1208919.CDSE_0549"/>
<dbReference type="SUPFAM" id="SSF51230">
    <property type="entry name" value="Single hybrid motif"/>
    <property type="match status" value="1"/>
</dbReference>
<dbReference type="SUPFAM" id="SSF55424">
    <property type="entry name" value="FAD/NAD-linked reductases, dimerisation (C-terminal) domain"/>
    <property type="match status" value="1"/>
</dbReference>
<dbReference type="HOGENOM" id="CLU_016755_0_1_4"/>
<proteinExistence type="inferred from homology"/>
<organism evidence="18 19">
    <name type="scientific">Candidatus Kinetoplastidibacterium desouzai TCC079E</name>
    <dbReference type="NCBI Taxonomy" id="1208919"/>
    <lineage>
        <taxon>Bacteria</taxon>
        <taxon>Pseudomonadati</taxon>
        <taxon>Pseudomonadota</taxon>
        <taxon>Betaproteobacteria</taxon>
        <taxon>Candidatus Kinetoplastidibacterium</taxon>
    </lineage>
</organism>
<evidence type="ECO:0000256" key="3">
    <source>
        <dbReference type="ARBA" id="ARBA00012608"/>
    </source>
</evidence>
<keyword evidence="5 16" id="KW-0285">Flavoprotein</keyword>
<dbReference type="NCBIfam" id="TIGR01350">
    <property type="entry name" value="lipoamide_DH"/>
    <property type="match status" value="1"/>
</dbReference>
<protein>
    <recommendedName>
        <fullName evidence="4 16">Dihydrolipoyl dehydrogenase</fullName>
        <ecNumber evidence="3 16">1.8.1.4</ecNumber>
    </recommendedName>
</protein>
<feature type="binding site" evidence="14">
    <location>
        <position position="300"/>
    </location>
    <ligand>
        <name>NAD(+)</name>
        <dbReference type="ChEBI" id="CHEBI:57540"/>
    </ligand>
</feature>
<feature type="binding site" evidence="14">
    <location>
        <position position="409"/>
    </location>
    <ligand>
        <name>FAD</name>
        <dbReference type="ChEBI" id="CHEBI:57692"/>
    </ligand>
</feature>
<feature type="active site" description="Proton acceptor" evidence="13">
    <location>
        <position position="541"/>
    </location>
</feature>
<dbReference type="Proteomes" id="UP000011547">
    <property type="component" value="Chromosome"/>
</dbReference>
<reference evidence="18 19" key="1">
    <citation type="journal article" date="2013" name="Genome Biol. Evol.">
        <title>Genome evolution and phylogenomic analysis of candidatus kinetoplastibacterium, the betaproteobacterial endosymbionts of strigomonas and angomonas.</title>
        <authorList>
            <person name="Alves J.M."/>
            <person name="Serrano M.G."/>
            <person name="Maia da Silva F."/>
            <person name="Voegtly L.J."/>
            <person name="Matveyev A.V."/>
            <person name="Teixeira M.M."/>
            <person name="Camargo E.P."/>
            <person name="Buck G.A."/>
        </authorList>
    </citation>
    <scope>NUCLEOTIDE SEQUENCE [LARGE SCALE GENOMIC DNA]</scope>
    <source>
        <strain evidence="18 19">TCC079E</strain>
    </source>
</reference>
<evidence type="ECO:0000256" key="8">
    <source>
        <dbReference type="ARBA" id="ARBA00023002"/>
    </source>
</evidence>
<evidence type="ECO:0000256" key="7">
    <source>
        <dbReference type="ARBA" id="ARBA00022827"/>
    </source>
</evidence>
<dbReference type="EMBL" id="CP003803">
    <property type="protein sequence ID" value="AGF46857.1"/>
    <property type="molecule type" value="Genomic_DNA"/>
</dbReference>
<feature type="binding site" evidence="14">
    <location>
        <begin position="241"/>
        <end position="243"/>
    </location>
    <ligand>
        <name>FAD</name>
        <dbReference type="ChEBI" id="CHEBI:57692"/>
    </ligand>
</feature>
<evidence type="ECO:0000256" key="13">
    <source>
        <dbReference type="PIRSR" id="PIRSR000350-2"/>
    </source>
</evidence>
<dbReference type="CDD" id="cd06849">
    <property type="entry name" value="lipoyl_domain"/>
    <property type="match status" value="1"/>
</dbReference>
<comment type="miscellaneous">
    <text evidence="16">The active site is a redox-active disulfide bond.</text>
</comment>
<dbReference type="InterPro" id="IPR012999">
    <property type="entry name" value="Pyr_OxRdtase_I_AS"/>
</dbReference>
<dbReference type="eggNOG" id="COG1249">
    <property type="taxonomic scope" value="Bacteria"/>
</dbReference>
<dbReference type="KEGG" id="kde:CDSE_0549"/>
<dbReference type="InterPro" id="IPR000089">
    <property type="entry name" value="Biotin_lipoyl"/>
</dbReference>
<dbReference type="Pfam" id="PF07992">
    <property type="entry name" value="Pyr_redox_2"/>
    <property type="match status" value="1"/>
</dbReference>
<keyword evidence="8 16" id="KW-0560">Oxidoreductase</keyword>
<dbReference type="PROSITE" id="PS00076">
    <property type="entry name" value="PYRIDINE_REDOX_1"/>
    <property type="match status" value="1"/>
</dbReference>
<dbReference type="OrthoDB" id="178496at2"/>
<dbReference type="Gene3D" id="2.40.50.100">
    <property type="match status" value="1"/>
</dbReference>
<keyword evidence="14" id="KW-0547">Nucleotide-binding</keyword>
<feature type="disulfide bond" description="Redox-active" evidence="15">
    <location>
        <begin position="138"/>
        <end position="143"/>
    </location>
</feature>
<accession>M1LMA8</accession>
<dbReference type="GO" id="GO:0050660">
    <property type="term" value="F:flavin adenine dinucleotide binding"/>
    <property type="evidence" value="ECO:0007669"/>
    <property type="project" value="InterPro"/>
</dbReference>
<dbReference type="PANTHER" id="PTHR22912">
    <property type="entry name" value="DISULFIDE OXIDOREDUCTASE"/>
    <property type="match status" value="1"/>
</dbReference>
<evidence type="ECO:0000256" key="12">
    <source>
        <dbReference type="ARBA" id="ARBA00049187"/>
    </source>
</evidence>
<feature type="binding site" evidence="14">
    <location>
        <position position="147"/>
    </location>
    <ligand>
        <name>FAD</name>
        <dbReference type="ChEBI" id="CHEBI:57692"/>
    </ligand>
</feature>
<evidence type="ECO:0000313" key="19">
    <source>
        <dbReference type="Proteomes" id="UP000011547"/>
    </source>
</evidence>
<dbReference type="PIRSF" id="PIRSF000350">
    <property type="entry name" value="Mercury_reductase_MerA"/>
    <property type="match status" value="1"/>
</dbReference>
<evidence type="ECO:0000256" key="5">
    <source>
        <dbReference type="ARBA" id="ARBA00022630"/>
    </source>
</evidence>
<evidence type="ECO:0000256" key="15">
    <source>
        <dbReference type="PIRSR" id="PIRSR000350-4"/>
    </source>
</evidence>
<evidence type="ECO:0000256" key="11">
    <source>
        <dbReference type="ARBA" id="ARBA00023284"/>
    </source>
</evidence>
<dbReference type="SUPFAM" id="SSF51905">
    <property type="entry name" value="FAD/NAD(P)-binding domain"/>
    <property type="match status" value="1"/>
</dbReference>
<dbReference type="FunFam" id="3.30.390.30:FF:000001">
    <property type="entry name" value="Dihydrolipoyl dehydrogenase"/>
    <property type="match status" value="1"/>
</dbReference>
<evidence type="ECO:0000256" key="10">
    <source>
        <dbReference type="ARBA" id="ARBA00023157"/>
    </source>
</evidence>
<evidence type="ECO:0000256" key="9">
    <source>
        <dbReference type="ARBA" id="ARBA00023027"/>
    </source>
</evidence>
<dbReference type="PANTHER" id="PTHR22912:SF160">
    <property type="entry name" value="DIHYDROLIPOYL DEHYDROGENASE"/>
    <property type="match status" value="1"/>
</dbReference>
<keyword evidence="11 16" id="KW-0676">Redox-active center</keyword>
<dbReference type="InterPro" id="IPR050151">
    <property type="entry name" value="Class-I_Pyr_Nuc-Dis_Oxidored"/>
</dbReference>
<sequence length="567" mass="60959">MNNIYSVVVPNIGDVKKAKVIDILVSIGDFVEKDQGLITLESDKSVIEIPSDVSGKILNININIGDEISSGVAILEMDIKDQMVSNDADKMVPNDAKIECQVVVIGSGPGGYSAAFRAADLGLDTVLIEKHSSLGGVCLNVGCIPTKSLLYHTSIIDRVKKSSCFGISYKEDPEINLDVLRKANKSIVSKLTNGLSSMAKLRKVKVIKGVANFIDKNNISVKSDNSDLEQIIHFENAIVATGSHSVKLPFLPDDKRIVDSTGALELPTIPKKMLIIGGGIISLEMGTIYSSLGANIDIVELSDGLVSGADRDLIQMWHKNNEQRFNNIMLETRVVSAESRNDGIYVNFEGKNSPNIPQNYDLILQAVGRKPNIKNLGLEKIGVLISDDGFIAVDKQMRTNVANIFAIGDVNGNPMLAHKAVHEAHVASEVISGKKTFFDALVIPSVAYTNPEIAWVGITEDEARDKNIKIKKGIFPWLASGKAIATDSENGFTKLLFDLDSKRIIGGGIVGSHAGDLISEIALAIEMGADMVDISKTIHPHPTLSESIGMSSEAAIGICTDLPPNLL</sequence>
<feature type="binding site" evidence="14">
    <location>
        <position position="368"/>
    </location>
    <ligand>
        <name>NAD(+)</name>
        <dbReference type="ChEBI" id="CHEBI:57540"/>
    </ligand>
</feature>
<dbReference type="InterPro" id="IPR006258">
    <property type="entry name" value="Lipoamide_DH"/>
</dbReference>
<comment type="catalytic activity">
    <reaction evidence="12 16">
        <text>N(6)-[(R)-dihydrolipoyl]-L-lysyl-[protein] + NAD(+) = N(6)-[(R)-lipoyl]-L-lysyl-[protein] + NADH + H(+)</text>
        <dbReference type="Rhea" id="RHEA:15045"/>
        <dbReference type="Rhea" id="RHEA-COMP:10474"/>
        <dbReference type="Rhea" id="RHEA-COMP:10475"/>
        <dbReference type="ChEBI" id="CHEBI:15378"/>
        <dbReference type="ChEBI" id="CHEBI:57540"/>
        <dbReference type="ChEBI" id="CHEBI:57945"/>
        <dbReference type="ChEBI" id="CHEBI:83099"/>
        <dbReference type="ChEBI" id="CHEBI:83100"/>
        <dbReference type="EC" id="1.8.1.4"/>
    </reaction>
</comment>
<dbReference type="RefSeq" id="WP_015396268.1">
    <property type="nucleotide sequence ID" value="NC_020294.1"/>
</dbReference>
<keyword evidence="10" id="KW-1015">Disulfide bond</keyword>
<name>M1LMA8_9PROT</name>
<dbReference type="Gene3D" id="3.50.50.60">
    <property type="entry name" value="FAD/NAD(P)-binding domain"/>
    <property type="match status" value="2"/>
</dbReference>
<dbReference type="InterPro" id="IPR023753">
    <property type="entry name" value="FAD/NAD-binding_dom"/>
</dbReference>
<keyword evidence="19" id="KW-1185">Reference proteome</keyword>
<feature type="binding site" evidence="14">
    <location>
        <begin position="277"/>
        <end position="284"/>
    </location>
    <ligand>
        <name>NAD(+)</name>
        <dbReference type="ChEBI" id="CHEBI:57540"/>
    </ligand>
</feature>
<dbReference type="Pfam" id="PF00364">
    <property type="entry name" value="Biotin_lipoyl"/>
    <property type="match status" value="1"/>
</dbReference>